<evidence type="ECO:0000256" key="2">
    <source>
        <dbReference type="ARBA" id="ARBA00004735"/>
    </source>
</evidence>
<dbReference type="Pfam" id="PF03900">
    <property type="entry name" value="Porphobil_deamC"/>
    <property type="match status" value="1"/>
</dbReference>
<accession>A0A0B5ASX8</accession>
<evidence type="ECO:0000313" key="11">
    <source>
        <dbReference type="EMBL" id="AJD91678.1"/>
    </source>
</evidence>
<evidence type="ECO:0000256" key="1">
    <source>
        <dbReference type="ARBA" id="ARBA00002869"/>
    </source>
</evidence>
<dbReference type="FunFam" id="3.40.190.10:FF:000005">
    <property type="entry name" value="Porphobilinogen deaminase"/>
    <property type="match status" value="1"/>
</dbReference>
<dbReference type="HAMAP" id="MF_00260">
    <property type="entry name" value="Porphobil_deam"/>
    <property type="match status" value="1"/>
</dbReference>
<keyword evidence="6 8" id="KW-0627">Porphyrin biosynthesis</keyword>
<evidence type="ECO:0000313" key="12">
    <source>
        <dbReference type="Proteomes" id="UP000031449"/>
    </source>
</evidence>
<dbReference type="PANTHER" id="PTHR11557:SF0">
    <property type="entry name" value="PORPHOBILINOGEN DEAMINASE"/>
    <property type="match status" value="1"/>
</dbReference>
<dbReference type="Gene3D" id="3.40.190.10">
    <property type="entry name" value="Periplasmic binding protein-like II"/>
    <property type="match status" value="2"/>
</dbReference>
<dbReference type="STRING" id="1508404.JMA_23610"/>
<evidence type="ECO:0000256" key="4">
    <source>
        <dbReference type="ARBA" id="ARBA00011245"/>
    </source>
</evidence>
<dbReference type="Proteomes" id="UP000031449">
    <property type="component" value="Chromosome"/>
</dbReference>
<dbReference type="NCBIfam" id="TIGR00212">
    <property type="entry name" value="hemC"/>
    <property type="match status" value="1"/>
</dbReference>
<evidence type="ECO:0000256" key="5">
    <source>
        <dbReference type="ARBA" id="ARBA00022679"/>
    </source>
</evidence>
<dbReference type="SUPFAM" id="SSF53850">
    <property type="entry name" value="Periplasmic binding protein-like II"/>
    <property type="match status" value="1"/>
</dbReference>
<dbReference type="FunFam" id="3.40.190.10:FF:000004">
    <property type="entry name" value="Porphobilinogen deaminase"/>
    <property type="match status" value="1"/>
</dbReference>
<dbReference type="SUPFAM" id="SSF54782">
    <property type="entry name" value="Porphobilinogen deaminase (hydroxymethylbilane synthase), C-terminal domain"/>
    <property type="match status" value="1"/>
</dbReference>
<protein>
    <recommendedName>
        <fullName evidence="8">Porphobilinogen deaminase</fullName>
        <shortName evidence="8">PBG</shortName>
        <ecNumber evidence="8">2.5.1.61</ecNumber>
    </recommendedName>
    <alternativeName>
        <fullName evidence="8">Hydroxymethylbilane synthase</fullName>
        <shortName evidence="8">HMBS</shortName>
    </alternativeName>
    <alternativeName>
        <fullName evidence="8">Pre-uroporphyrinogen synthase</fullName>
    </alternativeName>
</protein>
<comment type="cofactor">
    <cofactor evidence="8">
        <name>dipyrromethane</name>
        <dbReference type="ChEBI" id="CHEBI:60342"/>
    </cofactor>
    <text evidence="8">Binds 1 dipyrromethane group covalently.</text>
</comment>
<evidence type="ECO:0000259" key="9">
    <source>
        <dbReference type="Pfam" id="PF01379"/>
    </source>
</evidence>
<dbReference type="GO" id="GO:0006782">
    <property type="term" value="P:protoporphyrinogen IX biosynthetic process"/>
    <property type="evidence" value="ECO:0007669"/>
    <property type="project" value="UniProtKB-UniRule"/>
</dbReference>
<dbReference type="FunFam" id="3.30.160.40:FF:000001">
    <property type="entry name" value="Porphobilinogen deaminase"/>
    <property type="match status" value="1"/>
</dbReference>
<dbReference type="Gene3D" id="3.30.160.40">
    <property type="entry name" value="Porphobilinogen deaminase, C-terminal domain"/>
    <property type="match status" value="1"/>
</dbReference>
<evidence type="ECO:0000256" key="7">
    <source>
        <dbReference type="ARBA" id="ARBA00048169"/>
    </source>
</evidence>
<comment type="function">
    <text evidence="1 8">Tetrapolymerization of the monopyrrole PBG into the hydroxymethylbilane pre-uroporphyrinogen in several discrete steps.</text>
</comment>
<dbReference type="PANTHER" id="PTHR11557">
    <property type="entry name" value="PORPHOBILINOGEN DEAMINASE"/>
    <property type="match status" value="1"/>
</dbReference>
<keyword evidence="12" id="KW-1185">Reference proteome</keyword>
<sequence length="310" mass="33692">MRKIIVGSRRSKLAITQTKWVIEQLKSLEPGTEFEIKEIVTKGDQIQNVKLSKVGGKGLFVKEIEQAMIDGEIDMAVHSMKDMPAELPEGLIIGSIPVREDPRDALISKNKETLAELPAGSIVGTSSLRRGAQILAVRPDLKVEWIRGNIDTRLKKLETENFDAIILAAAGLSRMGWSKDVVSEFLSPEDCLPAIGQGALSIECRESDTELRELLNRFSDQETAQTVTAERTFLHKMEGGCSVPIAGYATQIEDGVSLTALVASPDGKTVYKEVISGNDPIEVGLKAAEILTEQGAKALIDQVKIEQGGQ</sequence>
<dbReference type="PRINTS" id="PR00151">
    <property type="entry name" value="PORPHBDMNASE"/>
</dbReference>
<dbReference type="InterPro" id="IPR022419">
    <property type="entry name" value="Porphobilin_deaminase_cofac_BS"/>
</dbReference>
<dbReference type="InterPro" id="IPR000860">
    <property type="entry name" value="HemC"/>
</dbReference>
<dbReference type="GO" id="GO:0005737">
    <property type="term" value="C:cytoplasm"/>
    <property type="evidence" value="ECO:0007669"/>
    <property type="project" value="UniProtKB-UniRule"/>
</dbReference>
<dbReference type="CDD" id="cd13646">
    <property type="entry name" value="PBP2_EcHMBS_like"/>
    <property type="match status" value="1"/>
</dbReference>
<dbReference type="PROSITE" id="PS00533">
    <property type="entry name" value="PORPHOBILINOGEN_DEAM"/>
    <property type="match status" value="1"/>
</dbReference>
<feature type="domain" description="Porphobilinogen deaminase N-terminal" evidence="9">
    <location>
        <begin position="4"/>
        <end position="212"/>
    </location>
</feature>
<dbReference type="OrthoDB" id="9810298at2"/>
<dbReference type="PIRSF" id="PIRSF001438">
    <property type="entry name" value="4pyrrol_synth_OHMeBilane_synth"/>
    <property type="match status" value="1"/>
</dbReference>
<feature type="domain" description="Porphobilinogen deaminase C-terminal" evidence="10">
    <location>
        <begin position="225"/>
        <end position="291"/>
    </location>
</feature>
<reference evidence="11 12" key="1">
    <citation type="submission" date="2014-08" db="EMBL/GenBank/DDBJ databases">
        <title>Complete genome of a marine bacteria Jeotgalibacillus malaysiensis.</title>
        <authorList>
            <person name="Yaakop A.S."/>
            <person name="Chan K.-G."/>
            <person name="Goh K.M."/>
        </authorList>
    </citation>
    <scope>NUCLEOTIDE SEQUENCE [LARGE SCALE GENOMIC DNA]</scope>
    <source>
        <strain evidence="11 12">D5</strain>
    </source>
</reference>
<evidence type="ECO:0000259" key="10">
    <source>
        <dbReference type="Pfam" id="PF03900"/>
    </source>
</evidence>
<dbReference type="InterPro" id="IPR022417">
    <property type="entry name" value="Porphobilin_deaminase_N"/>
</dbReference>
<dbReference type="AlphaFoldDB" id="A0A0B5ASX8"/>
<evidence type="ECO:0000256" key="8">
    <source>
        <dbReference type="HAMAP-Rule" id="MF_00260"/>
    </source>
</evidence>
<proteinExistence type="inferred from homology"/>
<dbReference type="EMBL" id="CP009416">
    <property type="protein sequence ID" value="AJD91678.1"/>
    <property type="molecule type" value="Genomic_DNA"/>
</dbReference>
<comment type="miscellaneous">
    <text evidence="8">The porphobilinogen subunits are added to the dipyrromethane group.</text>
</comment>
<comment type="similarity">
    <text evidence="3 8">Belongs to the HMBS family.</text>
</comment>
<name>A0A0B5ASX8_9BACL</name>
<dbReference type="GO" id="GO:0004418">
    <property type="term" value="F:hydroxymethylbilane synthase activity"/>
    <property type="evidence" value="ECO:0007669"/>
    <property type="project" value="UniProtKB-UniRule"/>
</dbReference>
<dbReference type="EC" id="2.5.1.61" evidence="8"/>
<comment type="catalytic activity">
    <reaction evidence="7 8">
        <text>4 porphobilinogen + H2O = hydroxymethylbilane + 4 NH4(+)</text>
        <dbReference type="Rhea" id="RHEA:13185"/>
        <dbReference type="ChEBI" id="CHEBI:15377"/>
        <dbReference type="ChEBI" id="CHEBI:28938"/>
        <dbReference type="ChEBI" id="CHEBI:57845"/>
        <dbReference type="ChEBI" id="CHEBI:58126"/>
        <dbReference type="EC" id="2.5.1.61"/>
    </reaction>
</comment>
<comment type="subunit">
    <text evidence="4 8">Monomer.</text>
</comment>
<dbReference type="KEGG" id="jeo:JMA_23610"/>
<evidence type="ECO:0000256" key="6">
    <source>
        <dbReference type="ARBA" id="ARBA00023244"/>
    </source>
</evidence>
<evidence type="ECO:0000256" key="3">
    <source>
        <dbReference type="ARBA" id="ARBA00005638"/>
    </source>
</evidence>
<dbReference type="Pfam" id="PF01379">
    <property type="entry name" value="Porphobil_deam"/>
    <property type="match status" value="1"/>
</dbReference>
<comment type="pathway">
    <text evidence="2">Porphyrin-containing compound metabolism; protoporphyrin-IX biosynthesis; coproporphyrinogen-III from 5-aminolevulinate: step 2/4.</text>
</comment>
<keyword evidence="5 8" id="KW-0808">Transferase</keyword>
<gene>
    <name evidence="8" type="primary">hemC</name>
    <name evidence="11" type="ORF">JMA_23610</name>
</gene>
<organism evidence="11 12">
    <name type="scientific">Jeotgalibacillus malaysiensis</name>
    <dbReference type="NCBI Taxonomy" id="1508404"/>
    <lineage>
        <taxon>Bacteria</taxon>
        <taxon>Bacillati</taxon>
        <taxon>Bacillota</taxon>
        <taxon>Bacilli</taxon>
        <taxon>Bacillales</taxon>
        <taxon>Caryophanaceae</taxon>
        <taxon>Jeotgalibacillus</taxon>
    </lineage>
</organism>
<dbReference type="InterPro" id="IPR036803">
    <property type="entry name" value="Porphobilinogen_deaminase_C_sf"/>
</dbReference>
<dbReference type="InterPro" id="IPR022418">
    <property type="entry name" value="Porphobilinogen_deaminase_C"/>
</dbReference>
<feature type="modified residue" description="S-(dipyrrolylmethanemethyl)cysteine" evidence="8">
    <location>
        <position position="241"/>
    </location>
</feature>
<dbReference type="HOGENOM" id="CLU_019704_0_2_9"/>